<feature type="domain" description="Dynein heavy chain tail" evidence="1">
    <location>
        <begin position="179"/>
        <end position="551"/>
    </location>
</feature>
<dbReference type="Gene3D" id="3.10.490.20">
    <property type="match status" value="1"/>
</dbReference>
<sequence>MPEDIRKTHVLTTIANYFGFDYDSLAPLTDHRALGNFLDDANCPLLSATRGHKHSVHLSNEIKVTEGSQCLVQFKVRPDVITPENVHTNIFLSSMIDSPLDSLYYMIKSVFTPALRDNKSNSSANQQIQTSLNDLEQILRAVGKKSDGSSTIGNIFHPKDEINYWIDIAQNTSNRSKDIERAKYFLELFDPIKSDFNKLDNLTLIELIDVVDKTQDVYDELWKQVEHDEYPEQRMKNLLSITSNAFVQAVQKQLSKIDLWSDSKDSIKSREYLRNGATICEQWSLAIERLTGTYWRNYNPHPWKGEPFKATYLLQFRKRLNEIISIRSSYEQSIRFSSTTNKENLSTKKVFAPFMNLDAIQIDPYTDSQWYSAMNQFENLMANTDRDVAKQLREHFQTIRSNPQQMLVDFRRYSDLIQRATIRKDLASERELLLGQLESDIRTLTDEFNNLINGRMGIGGKKSITRGINRTVIAGLLDASRQIETKVNNIINDGEKLLGDLSGYERVASLAKQLKQDLINWRKDKFREWGQDTIRAIDDPKQELRSHIFSKKIMSARLHRTPQTWQNRWEGPTDSLQYLRVVVSKAKAMQQIIISMKDQDLFSQTINLSDLFRPDTFLNALRQQTARATKQPMDTLVLNTSWSGEVKHGKNISIKITGLQLEGCLFDGGRLSESAPDSPSVNAFPSCYIAWIPLDNAQQETREIISLPVYFSSDRDKIVTRLNVPCGGSDKDKWLQCGAALFLKNI</sequence>
<dbReference type="Pfam" id="PF08385">
    <property type="entry name" value="DHC_N1"/>
    <property type="match status" value="1"/>
</dbReference>
<dbReference type="PANTHER" id="PTHR46532">
    <property type="entry name" value="MALE FERTILITY FACTOR KL5"/>
    <property type="match status" value="1"/>
</dbReference>
<evidence type="ECO:0000313" key="3">
    <source>
        <dbReference type="EMBL" id="CAF0808683.1"/>
    </source>
</evidence>
<evidence type="ECO:0000313" key="4">
    <source>
        <dbReference type="Proteomes" id="UP000663889"/>
    </source>
</evidence>
<dbReference type="FunFam" id="3.10.490.20:FF:000007">
    <property type="entry name" value="Dynein cytoplasmic 2 heavy chain 1"/>
    <property type="match status" value="1"/>
</dbReference>
<dbReference type="EMBL" id="CAJNOU010000018">
    <property type="protein sequence ID" value="CAF0808683.1"/>
    <property type="molecule type" value="Genomic_DNA"/>
</dbReference>
<accession>A0A813TAA6</accession>
<reference evidence="3" key="1">
    <citation type="submission" date="2021-02" db="EMBL/GenBank/DDBJ databases">
        <authorList>
            <person name="Nowell W R."/>
        </authorList>
    </citation>
    <scope>NUCLEOTIDE SEQUENCE</scope>
</reference>
<dbReference type="InterPro" id="IPR013594">
    <property type="entry name" value="Dynein_heavy_tail"/>
</dbReference>
<dbReference type="AlphaFoldDB" id="A0A813TAA6"/>
<protein>
    <submittedName>
        <fullName evidence="3">Uncharacterized protein</fullName>
    </submittedName>
</protein>
<evidence type="ECO:0000259" key="2">
    <source>
        <dbReference type="Pfam" id="PF18199"/>
    </source>
</evidence>
<name>A0A813TAA6_9BILA</name>
<dbReference type="GO" id="GO:0051959">
    <property type="term" value="F:dynein light intermediate chain binding"/>
    <property type="evidence" value="ECO:0007669"/>
    <property type="project" value="InterPro"/>
</dbReference>
<dbReference type="InterPro" id="IPR026983">
    <property type="entry name" value="DHC"/>
</dbReference>
<gene>
    <name evidence="3" type="ORF">SEV965_LOCUS1007</name>
</gene>
<proteinExistence type="predicted"/>
<organism evidence="3 4">
    <name type="scientific">Rotaria sordida</name>
    <dbReference type="NCBI Taxonomy" id="392033"/>
    <lineage>
        <taxon>Eukaryota</taxon>
        <taxon>Metazoa</taxon>
        <taxon>Spiralia</taxon>
        <taxon>Gnathifera</taxon>
        <taxon>Rotifera</taxon>
        <taxon>Eurotatoria</taxon>
        <taxon>Bdelloidea</taxon>
        <taxon>Philodinida</taxon>
        <taxon>Philodinidae</taxon>
        <taxon>Rotaria</taxon>
    </lineage>
</organism>
<feature type="domain" description="Dynein heavy chain C-terminal" evidence="2">
    <location>
        <begin position="559"/>
        <end position="743"/>
    </location>
</feature>
<evidence type="ECO:0000259" key="1">
    <source>
        <dbReference type="Pfam" id="PF08385"/>
    </source>
</evidence>
<dbReference type="GO" id="GO:0005858">
    <property type="term" value="C:axonemal dynein complex"/>
    <property type="evidence" value="ECO:0007669"/>
    <property type="project" value="TreeGrafter"/>
</dbReference>
<dbReference type="InterPro" id="IPR041228">
    <property type="entry name" value="Dynein_C"/>
</dbReference>
<comment type="caution">
    <text evidence="3">The sequence shown here is derived from an EMBL/GenBank/DDBJ whole genome shotgun (WGS) entry which is preliminary data.</text>
</comment>
<dbReference type="PANTHER" id="PTHR46532:SF15">
    <property type="entry name" value="CYTOPLASMIC DYNEIN 2 HEAVY CHAIN 1"/>
    <property type="match status" value="1"/>
</dbReference>
<dbReference type="Proteomes" id="UP000663889">
    <property type="component" value="Unassembled WGS sequence"/>
</dbReference>
<dbReference type="Pfam" id="PF18199">
    <property type="entry name" value="Dynein_C"/>
    <property type="match status" value="1"/>
</dbReference>
<dbReference type="InterPro" id="IPR043160">
    <property type="entry name" value="Dynein_C_barrel"/>
</dbReference>
<dbReference type="GO" id="GO:0007018">
    <property type="term" value="P:microtubule-based movement"/>
    <property type="evidence" value="ECO:0007669"/>
    <property type="project" value="InterPro"/>
</dbReference>
<dbReference type="GO" id="GO:0045505">
    <property type="term" value="F:dynein intermediate chain binding"/>
    <property type="evidence" value="ECO:0007669"/>
    <property type="project" value="InterPro"/>
</dbReference>